<dbReference type="PIRSF" id="PIRSF004925">
    <property type="entry name" value="HcaT"/>
    <property type="match status" value="1"/>
</dbReference>
<feature type="domain" description="Major facilitator superfamily (MFS) profile" evidence="9">
    <location>
        <begin position="195"/>
        <end position="382"/>
    </location>
</feature>
<organism evidence="10 11">
    <name type="scientific">Fervidibacillus albus</name>
    <dbReference type="NCBI Taxonomy" id="2980026"/>
    <lineage>
        <taxon>Bacteria</taxon>
        <taxon>Bacillati</taxon>
        <taxon>Bacillota</taxon>
        <taxon>Bacilli</taxon>
        <taxon>Bacillales</taxon>
        <taxon>Bacillaceae</taxon>
        <taxon>Fervidibacillus</taxon>
    </lineage>
</organism>
<dbReference type="RefSeq" id="WP_275418946.1">
    <property type="nucleotide sequence ID" value="NZ_CP106878.1"/>
</dbReference>
<dbReference type="PANTHER" id="PTHR23522">
    <property type="entry name" value="BLL5896 PROTEIN"/>
    <property type="match status" value="1"/>
</dbReference>
<dbReference type="PROSITE" id="PS50850">
    <property type="entry name" value="MFS"/>
    <property type="match status" value="1"/>
</dbReference>
<sequence length="382" mass="42165">MLSLSLFNLISYFAMSVVVAFFPLFFQYKGLNPSEIGTLLAVGTFVSVFSQPIWGYIADKKQTIKRIVLMLLVFALLSSTLIFIGDTFFALFFAMALFFFFFSPVQPLVDSLATAYTIEHKKNYGAVRMWGSIGFAASSLVTGIIMVWIGIENVGYVLAVFIVLTFLVSTRLVDTSTKMAPISKSLVTNTLKNKQYLRFLLAVFLITFPHRMNDSILGLYLSELGATEGEIGAAWTIAAASEAPFILIMAFFLKKFHHLQLMAFAGGVYFIRWLLYGITDHVWTIILLQGLHSITFAIFLVAALQYVAVLVPREMLATGQTIFFAVQSGLGGIFGSLIGGYMMNELGAQLTYQIGSLFALAGAILSGVMYITAKKRIIQPSE</sequence>
<keyword evidence="3" id="KW-1003">Cell membrane</keyword>
<evidence type="ECO:0000256" key="3">
    <source>
        <dbReference type="ARBA" id="ARBA00022475"/>
    </source>
</evidence>
<feature type="transmembrane region" description="Helical" evidence="8">
    <location>
        <begin position="90"/>
        <end position="109"/>
    </location>
</feature>
<comment type="subcellular location">
    <subcellularLocation>
        <location evidence="1">Cell inner membrane</location>
        <topology evidence="1">Multi-pass membrane protein</topology>
    </subcellularLocation>
</comment>
<feature type="transmembrane region" description="Helical" evidence="8">
    <location>
        <begin position="232"/>
        <end position="252"/>
    </location>
</feature>
<dbReference type="InterPro" id="IPR020846">
    <property type="entry name" value="MFS_dom"/>
</dbReference>
<keyword evidence="4" id="KW-0997">Cell inner membrane</keyword>
<evidence type="ECO:0000256" key="1">
    <source>
        <dbReference type="ARBA" id="ARBA00004429"/>
    </source>
</evidence>
<dbReference type="Gene3D" id="1.20.1250.20">
    <property type="entry name" value="MFS general substrate transporter like domains"/>
    <property type="match status" value="2"/>
</dbReference>
<dbReference type="EMBL" id="CP106878">
    <property type="protein sequence ID" value="WAA11123.1"/>
    <property type="molecule type" value="Genomic_DNA"/>
</dbReference>
<feature type="transmembrane region" description="Helical" evidence="8">
    <location>
        <begin position="130"/>
        <end position="149"/>
    </location>
</feature>
<evidence type="ECO:0000256" key="6">
    <source>
        <dbReference type="ARBA" id="ARBA00022989"/>
    </source>
</evidence>
<feature type="transmembrane region" description="Helical" evidence="8">
    <location>
        <begin position="259"/>
        <end position="276"/>
    </location>
</feature>
<accession>A0A9E8LWR2</accession>
<gene>
    <name evidence="10" type="ORF">OE104_07445</name>
</gene>
<keyword evidence="2" id="KW-0813">Transport</keyword>
<evidence type="ECO:0000256" key="2">
    <source>
        <dbReference type="ARBA" id="ARBA00022448"/>
    </source>
</evidence>
<evidence type="ECO:0000313" key="10">
    <source>
        <dbReference type="EMBL" id="WAA11123.1"/>
    </source>
</evidence>
<feature type="transmembrane region" description="Helical" evidence="8">
    <location>
        <begin position="155"/>
        <end position="174"/>
    </location>
</feature>
<evidence type="ECO:0000256" key="7">
    <source>
        <dbReference type="ARBA" id="ARBA00023136"/>
    </source>
</evidence>
<name>A0A9E8LWR2_9BACI</name>
<dbReference type="InterPro" id="IPR026032">
    <property type="entry name" value="HcaT-like"/>
</dbReference>
<keyword evidence="11" id="KW-1185">Reference proteome</keyword>
<evidence type="ECO:0000259" key="9">
    <source>
        <dbReference type="PROSITE" id="PS50850"/>
    </source>
</evidence>
<dbReference type="AlphaFoldDB" id="A0A9E8LWR2"/>
<feature type="transmembrane region" description="Helical" evidence="8">
    <location>
        <begin position="321"/>
        <end position="342"/>
    </location>
</feature>
<dbReference type="Pfam" id="PF12832">
    <property type="entry name" value="MFS_1_like"/>
    <property type="match status" value="1"/>
</dbReference>
<evidence type="ECO:0000313" key="11">
    <source>
        <dbReference type="Proteomes" id="UP001164718"/>
    </source>
</evidence>
<dbReference type="GO" id="GO:0005886">
    <property type="term" value="C:plasma membrane"/>
    <property type="evidence" value="ECO:0007669"/>
    <property type="project" value="UniProtKB-SubCell"/>
</dbReference>
<dbReference type="Proteomes" id="UP001164718">
    <property type="component" value="Chromosome"/>
</dbReference>
<dbReference type="InterPro" id="IPR036259">
    <property type="entry name" value="MFS_trans_sf"/>
</dbReference>
<reference evidence="10" key="1">
    <citation type="submission" date="2022-09" db="EMBL/GenBank/DDBJ databases">
        <title>Complete Genomes of Fervidibacillus albus and Fervidibacillus halotolerans isolated from tidal flat sediments.</title>
        <authorList>
            <person name="Kwon K.K."/>
            <person name="Yang S.-H."/>
            <person name="Park M.J."/>
            <person name="Oh H.-M."/>
        </authorList>
    </citation>
    <scope>NUCLEOTIDE SEQUENCE</scope>
    <source>
        <strain evidence="10">MEBiC13591</strain>
    </source>
</reference>
<feature type="transmembrane region" description="Helical" evidence="8">
    <location>
        <begin position="7"/>
        <end position="26"/>
    </location>
</feature>
<feature type="transmembrane region" description="Helical" evidence="8">
    <location>
        <begin position="67"/>
        <end position="84"/>
    </location>
</feature>
<dbReference type="PANTHER" id="PTHR23522:SF10">
    <property type="entry name" value="3-PHENYLPROPIONIC ACID TRANSPORTER-RELATED"/>
    <property type="match status" value="1"/>
</dbReference>
<evidence type="ECO:0000256" key="5">
    <source>
        <dbReference type="ARBA" id="ARBA00022692"/>
    </source>
</evidence>
<dbReference type="GO" id="GO:0015528">
    <property type="term" value="F:lactose:proton symporter activity"/>
    <property type="evidence" value="ECO:0007669"/>
    <property type="project" value="TreeGrafter"/>
</dbReference>
<dbReference type="KEGG" id="faf:OE104_07445"/>
<feature type="transmembrane region" description="Helical" evidence="8">
    <location>
        <begin position="282"/>
        <end position="309"/>
    </location>
</feature>
<feature type="transmembrane region" description="Helical" evidence="8">
    <location>
        <begin position="195"/>
        <end position="212"/>
    </location>
</feature>
<dbReference type="InterPro" id="IPR024989">
    <property type="entry name" value="MFS_assoc_dom"/>
</dbReference>
<keyword evidence="5 8" id="KW-0812">Transmembrane</keyword>
<dbReference type="SUPFAM" id="SSF103473">
    <property type="entry name" value="MFS general substrate transporter"/>
    <property type="match status" value="1"/>
</dbReference>
<evidence type="ECO:0000256" key="8">
    <source>
        <dbReference type="SAM" id="Phobius"/>
    </source>
</evidence>
<protein>
    <submittedName>
        <fullName evidence="10">MFS transporter</fullName>
    </submittedName>
</protein>
<keyword evidence="6 8" id="KW-1133">Transmembrane helix</keyword>
<proteinExistence type="predicted"/>
<keyword evidence="7 8" id="KW-0472">Membrane</keyword>
<feature type="transmembrane region" description="Helical" evidence="8">
    <location>
        <begin position="38"/>
        <end position="58"/>
    </location>
</feature>
<evidence type="ECO:0000256" key="4">
    <source>
        <dbReference type="ARBA" id="ARBA00022519"/>
    </source>
</evidence>
<feature type="transmembrane region" description="Helical" evidence="8">
    <location>
        <begin position="354"/>
        <end position="373"/>
    </location>
</feature>
<dbReference type="GO" id="GO:0030395">
    <property type="term" value="F:lactose binding"/>
    <property type="evidence" value="ECO:0007669"/>
    <property type="project" value="TreeGrafter"/>
</dbReference>